<dbReference type="InterPro" id="IPR029154">
    <property type="entry name" value="HIBADH-like_NADP-bd"/>
</dbReference>
<evidence type="ECO:0000259" key="5">
    <source>
        <dbReference type="Pfam" id="PF14833"/>
    </source>
</evidence>
<dbReference type="Gene3D" id="1.10.1040.10">
    <property type="entry name" value="N-(1-d-carboxylethyl)-l-norvaline Dehydrogenase, domain 2"/>
    <property type="match status" value="1"/>
</dbReference>
<feature type="domain" description="3-hydroxyisobutyrate dehydrogenase-like NAD-binding" evidence="5">
    <location>
        <begin position="166"/>
        <end position="281"/>
    </location>
</feature>
<name>A0A5R9LPM8_9ENTR</name>
<keyword evidence="1" id="KW-0560">Oxidoreductase</keyword>
<dbReference type="SUPFAM" id="SSF48179">
    <property type="entry name" value="6-phosphogluconate dehydrogenase C-terminal domain-like"/>
    <property type="match status" value="1"/>
</dbReference>
<keyword evidence="2" id="KW-0520">NAD</keyword>
<feature type="active site" evidence="3">
    <location>
        <position position="172"/>
    </location>
</feature>
<dbReference type="AlphaFoldDB" id="A0A5R9LPM8"/>
<sequence length="300" mass="32060">MNLPVVAVLGLGAMGHAFASNLLKNGFTVHGWNRSPARGEDLLASGLIRHATPQQAVESAEVILSVLTNAEATLNVIQQIAPACQDGAIFCQMGTIGVEETKEAANLLESLRPSLTYLDAPVSGTKKPAENAQILVLASGARTRCMAVECVFSAIARRTQWFGGVGSSQKMKLVLNTWLIMMMQGVAESTLLAAKLGFTPAEFWQALDGGPLAAPYVKAKLEMIAENRFPPQMQLSHALKDANLALDAAGEIELPILTKIADCWDDAADNGYSDLDLASIYLWLAKHSHFGSQTALSEEV</sequence>
<dbReference type="GO" id="GO:0051287">
    <property type="term" value="F:NAD binding"/>
    <property type="evidence" value="ECO:0007669"/>
    <property type="project" value="InterPro"/>
</dbReference>
<dbReference type="InterPro" id="IPR015815">
    <property type="entry name" value="HIBADH-related"/>
</dbReference>
<dbReference type="PIRSF" id="PIRSF000103">
    <property type="entry name" value="HIBADH"/>
    <property type="match status" value="1"/>
</dbReference>
<dbReference type="RefSeq" id="WP_138358059.1">
    <property type="nucleotide sequence ID" value="NZ_VCHQ01000001.1"/>
</dbReference>
<dbReference type="Proteomes" id="UP000307430">
    <property type="component" value="Unassembled WGS sequence"/>
</dbReference>
<evidence type="ECO:0000259" key="4">
    <source>
        <dbReference type="Pfam" id="PF03446"/>
    </source>
</evidence>
<evidence type="ECO:0000313" key="6">
    <source>
        <dbReference type="EMBL" id="TLV23905.1"/>
    </source>
</evidence>
<reference evidence="6 7" key="1">
    <citation type="submission" date="2019-05" db="EMBL/GenBank/DDBJ databases">
        <title>Genome sequence of Klebsiella sp strain TOUT106.</title>
        <authorList>
            <person name="Rahi P."/>
            <person name="Chaudhari D."/>
        </authorList>
    </citation>
    <scope>NUCLEOTIDE SEQUENCE [LARGE SCALE GENOMIC DNA]</scope>
    <source>
        <strain evidence="6 7">TOUT106</strain>
    </source>
</reference>
<evidence type="ECO:0000256" key="3">
    <source>
        <dbReference type="PIRSR" id="PIRSR000103-1"/>
    </source>
</evidence>
<dbReference type="SUPFAM" id="SSF51735">
    <property type="entry name" value="NAD(P)-binding Rossmann-fold domains"/>
    <property type="match status" value="1"/>
</dbReference>
<dbReference type="PANTHER" id="PTHR43580">
    <property type="entry name" value="OXIDOREDUCTASE GLYR1-RELATED"/>
    <property type="match status" value="1"/>
</dbReference>
<organism evidence="6 7">
    <name type="scientific">Klebsiella indica</name>
    <dbReference type="NCBI Taxonomy" id="2582917"/>
    <lineage>
        <taxon>Bacteria</taxon>
        <taxon>Pseudomonadati</taxon>
        <taxon>Pseudomonadota</taxon>
        <taxon>Gammaproteobacteria</taxon>
        <taxon>Enterobacterales</taxon>
        <taxon>Enterobacteriaceae</taxon>
        <taxon>Klebsiella/Raoultella group</taxon>
        <taxon>Klebsiella</taxon>
    </lineage>
</organism>
<dbReference type="InterPro" id="IPR006115">
    <property type="entry name" value="6PGDH_NADP-bd"/>
</dbReference>
<dbReference type="Pfam" id="PF03446">
    <property type="entry name" value="NAD_binding_2"/>
    <property type="match status" value="1"/>
</dbReference>
<evidence type="ECO:0000313" key="7">
    <source>
        <dbReference type="Proteomes" id="UP000307430"/>
    </source>
</evidence>
<dbReference type="InterPro" id="IPR013328">
    <property type="entry name" value="6PGD_dom2"/>
</dbReference>
<evidence type="ECO:0000256" key="1">
    <source>
        <dbReference type="ARBA" id="ARBA00023002"/>
    </source>
</evidence>
<feature type="domain" description="6-phosphogluconate dehydrogenase NADP-binding" evidence="4">
    <location>
        <begin position="6"/>
        <end position="163"/>
    </location>
</feature>
<accession>A0A5R9LPM8</accession>
<dbReference type="Pfam" id="PF14833">
    <property type="entry name" value="NAD_binding_11"/>
    <property type="match status" value="1"/>
</dbReference>
<dbReference type="InterPro" id="IPR036291">
    <property type="entry name" value="NAD(P)-bd_dom_sf"/>
</dbReference>
<dbReference type="EMBL" id="VCHQ01000001">
    <property type="protein sequence ID" value="TLV23905.1"/>
    <property type="molecule type" value="Genomic_DNA"/>
</dbReference>
<keyword evidence="7" id="KW-1185">Reference proteome</keyword>
<dbReference type="PANTHER" id="PTHR43580:SF2">
    <property type="entry name" value="CYTOKINE-LIKE NUCLEAR FACTOR N-PAC"/>
    <property type="match status" value="1"/>
</dbReference>
<dbReference type="InterPro" id="IPR008927">
    <property type="entry name" value="6-PGluconate_DH-like_C_sf"/>
</dbReference>
<dbReference type="GO" id="GO:0016616">
    <property type="term" value="F:oxidoreductase activity, acting on the CH-OH group of donors, NAD or NADP as acceptor"/>
    <property type="evidence" value="ECO:0007669"/>
    <property type="project" value="UniProtKB-ARBA"/>
</dbReference>
<dbReference type="Gene3D" id="3.40.50.720">
    <property type="entry name" value="NAD(P)-binding Rossmann-like Domain"/>
    <property type="match status" value="1"/>
</dbReference>
<dbReference type="GO" id="GO:0050661">
    <property type="term" value="F:NADP binding"/>
    <property type="evidence" value="ECO:0007669"/>
    <property type="project" value="InterPro"/>
</dbReference>
<gene>
    <name evidence="6" type="ORF">FE839_00515</name>
</gene>
<dbReference type="InterPro" id="IPR051265">
    <property type="entry name" value="HIBADH-related_NP60_sf"/>
</dbReference>
<protein>
    <submittedName>
        <fullName evidence="6">NAD(P)-dependent oxidoreductase</fullName>
    </submittedName>
</protein>
<evidence type="ECO:0000256" key="2">
    <source>
        <dbReference type="ARBA" id="ARBA00023027"/>
    </source>
</evidence>
<comment type="caution">
    <text evidence="6">The sequence shown here is derived from an EMBL/GenBank/DDBJ whole genome shotgun (WGS) entry which is preliminary data.</text>
</comment>
<proteinExistence type="predicted"/>